<evidence type="ECO:0000256" key="8">
    <source>
        <dbReference type="ARBA" id="ARBA00023242"/>
    </source>
</evidence>
<evidence type="ECO:0000256" key="7">
    <source>
        <dbReference type="ARBA" id="ARBA00023163"/>
    </source>
</evidence>
<dbReference type="PANTHER" id="PTHR46481:SF10">
    <property type="entry name" value="ZINC FINGER BED DOMAIN-CONTAINING PROTEIN 39"/>
    <property type="match status" value="1"/>
</dbReference>
<dbReference type="InterPro" id="IPR003656">
    <property type="entry name" value="Znf_BED"/>
</dbReference>
<gene>
    <name evidence="12" type="ORF">SKAU_G00010150</name>
</gene>
<dbReference type="OrthoDB" id="109171at2759"/>
<dbReference type="Proteomes" id="UP001152622">
    <property type="component" value="Chromosome 1"/>
</dbReference>
<keyword evidence="7" id="KW-0804">Transcription</keyword>
<keyword evidence="4" id="KW-0862">Zinc</keyword>
<dbReference type="GO" id="GO:0005634">
    <property type="term" value="C:nucleus"/>
    <property type="evidence" value="ECO:0007669"/>
    <property type="project" value="UniProtKB-SubCell"/>
</dbReference>
<feature type="domain" description="BED-type" evidence="11">
    <location>
        <begin position="14"/>
        <end position="72"/>
    </location>
</feature>
<comment type="subcellular location">
    <subcellularLocation>
        <location evidence="1">Nucleus</location>
    </subcellularLocation>
</comment>
<organism evidence="12 13">
    <name type="scientific">Synaphobranchus kaupii</name>
    <name type="common">Kaup's arrowtooth eel</name>
    <dbReference type="NCBI Taxonomy" id="118154"/>
    <lineage>
        <taxon>Eukaryota</taxon>
        <taxon>Metazoa</taxon>
        <taxon>Chordata</taxon>
        <taxon>Craniata</taxon>
        <taxon>Vertebrata</taxon>
        <taxon>Euteleostomi</taxon>
        <taxon>Actinopterygii</taxon>
        <taxon>Neopterygii</taxon>
        <taxon>Teleostei</taxon>
        <taxon>Anguilliformes</taxon>
        <taxon>Synaphobranchidae</taxon>
        <taxon>Synaphobranchus</taxon>
    </lineage>
</organism>
<evidence type="ECO:0000259" key="11">
    <source>
        <dbReference type="PROSITE" id="PS50808"/>
    </source>
</evidence>
<dbReference type="PROSITE" id="PS50808">
    <property type="entry name" value="ZF_BED"/>
    <property type="match status" value="1"/>
</dbReference>
<evidence type="ECO:0000256" key="3">
    <source>
        <dbReference type="ARBA" id="ARBA00022771"/>
    </source>
</evidence>
<dbReference type="InterPro" id="IPR036236">
    <property type="entry name" value="Znf_C2H2_sf"/>
</dbReference>
<sequence length="625" mass="69498">MADSEKQVREAPSNFKSKVWAHFGFYNTDDGKTLDKDYAICKNCLAKVKYNGNTTNMHSHLVRHHPDLASEEKTAGSQPTIDSVFKAKLPIASPRAASITKSIAGFICKDLRPYSVVENEGFRRMLTTLEPRYEVPSRRYFTDKAIPALYAETRAKVEDALKSAERVALTCDGWTSRATESYVTITAHFIDNNWELQSYVLQTRVMHESHTGAHMAEVLEKATEEWKLTGKEPAVVTDNASNMSVAVEMTGYQHIRCFAHVLNLASQRALKLTAVARLLGRVRRISVFFHRSTPAADALKRNQRMLGLAPHKLITDVVVRWNSAYEMLSRFLEQQPAVTAALLSPEVRRNVADISTLTEADISNAEEVVQALKPMLVATKSMCEEKSPTISVIAPLHAQLLSDTVSTIEDSPLVKEIKRTIHEDLSKRYKSTEEKNILYVASALDPRFKSMLFLSPPDVQETYAKVVSKAAALMEDADVGMETDDDEEGGSTEQSAAADDTSDDNENDPHTPKKRKSALADLLGQTFKDTRAPLLSPTSIAEKEVKQYQDAPPLPLSDDPLAWWKSQAHSYPLLAKLAQRYLCVPGTSVSAERIFSTAGDIITSQRSALTSEHADQLLFLKKNMP</sequence>
<evidence type="ECO:0000256" key="10">
    <source>
        <dbReference type="SAM" id="MobiDB-lite"/>
    </source>
</evidence>
<dbReference type="AlphaFoldDB" id="A0A9Q1GBQ0"/>
<evidence type="ECO:0000256" key="6">
    <source>
        <dbReference type="ARBA" id="ARBA00023125"/>
    </source>
</evidence>
<dbReference type="InterPro" id="IPR012337">
    <property type="entry name" value="RNaseH-like_sf"/>
</dbReference>
<evidence type="ECO:0000256" key="9">
    <source>
        <dbReference type="PROSITE-ProRule" id="PRU00027"/>
    </source>
</evidence>
<keyword evidence="13" id="KW-1185">Reference proteome</keyword>
<keyword evidence="5" id="KW-0805">Transcription regulation</keyword>
<dbReference type="EMBL" id="JAINUF010000001">
    <property type="protein sequence ID" value="KAJ8380237.1"/>
    <property type="molecule type" value="Genomic_DNA"/>
</dbReference>
<protein>
    <recommendedName>
        <fullName evidence="11">BED-type domain-containing protein</fullName>
    </recommendedName>
</protein>
<dbReference type="SMART" id="SM00614">
    <property type="entry name" value="ZnF_BED"/>
    <property type="match status" value="1"/>
</dbReference>
<evidence type="ECO:0000256" key="4">
    <source>
        <dbReference type="ARBA" id="ARBA00022833"/>
    </source>
</evidence>
<feature type="compositionally biased region" description="Acidic residues" evidence="10">
    <location>
        <begin position="481"/>
        <end position="490"/>
    </location>
</feature>
<dbReference type="GO" id="GO:0009791">
    <property type="term" value="P:post-embryonic development"/>
    <property type="evidence" value="ECO:0007669"/>
    <property type="project" value="UniProtKB-ARBA"/>
</dbReference>
<evidence type="ECO:0000313" key="13">
    <source>
        <dbReference type="Proteomes" id="UP001152622"/>
    </source>
</evidence>
<accession>A0A9Q1GBQ0</accession>
<dbReference type="GO" id="GO:0008270">
    <property type="term" value="F:zinc ion binding"/>
    <property type="evidence" value="ECO:0007669"/>
    <property type="project" value="UniProtKB-KW"/>
</dbReference>
<name>A0A9Q1GBQ0_SYNKA</name>
<dbReference type="SUPFAM" id="SSF53098">
    <property type="entry name" value="Ribonuclease H-like"/>
    <property type="match status" value="1"/>
</dbReference>
<keyword evidence="3 9" id="KW-0863">Zinc-finger</keyword>
<dbReference type="SUPFAM" id="SSF140996">
    <property type="entry name" value="Hermes dimerisation domain"/>
    <property type="match status" value="1"/>
</dbReference>
<reference evidence="12" key="1">
    <citation type="journal article" date="2023" name="Science">
        <title>Genome structures resolve the early diversification of teleost fishes.</title>
        <authorList>
            <person name="Parey E."/>
            <person name="Louis A."/>
            <person name="Montfort J."/>
            <person name="Bouchez O."/>
            <person name="Roques C."/>
            <person name="Iampietro C."/>
            <person name="Lluch J."/>
            <person name="Castinel A."/>
            <person name="Donnadieu C."/>
            <person name="Desvignes T."/>
            <person name="Floi Bucao C."/>
            <person name="Jouanno E."/>
            <person name="Wen M."/>
            <person name="Mejri S."/>
            <person name="Dirks R."/>
            <person name="Jansen H."/>
            <person name="Henkel C."/>
            <person name="Chen W.J."/>
            <person name="Zahm M."/>
            <person name="Cabau C."/>
            <person name="Klopp C."/>
            <person name="Thompson A.W."/>
            <person name="Robinson-Rechavi M."/>
            <person name="Braasch I."/>
            <person name="Lecointre G."/>
            <person name="Bobe J."/>
            <person name="Postlethwait J.H."/>
            <person name="Berthelot C."/>
            <person name="Roest Crollius H."/>
            <person name="Guiguen Y."/>
        </authorList>
    </citation>
    <scope>NUCLEOTIDE SEQUENCE</scope>
    <source>
        <strain evidence="12">WJC10195</strain>
    </source>
</reference>
<feature type="region of interest" description="Disordered" evidence="10">
    <location>
        <begin position="481"/>
        <end position="517"/>
    </location>
</feature>
<dbReference type="InterPro" id="IPR008906">
    <property type="entry name" value="HATC_C_dom"/>
</dbReference>
<dbReference type="Gene3D" id="1.10.10.1070">
    <property type="entry name" value="Zinc finger, BED domain-containing"/>
    <property type="match status" value="1"/>
</dbReference>
<keyword evidence="6" id="KW-0238">DNA-binding</keyword>
<dbReference type="PANTHER" id="PTHR46481">
    <property type="entry name" value="ZINC FINGER BED DOMAIN-CONTAINING PROTEIN 4"/>
    <property type="match status" value="1"/>
</dbReference>
<dbReference type="SUPFAM" id="SSF57667">
    <property type="entry name" value="beta-beta-alpha zinc fingers"/>
    <property type="match status" value="1"/>
</dbReference>
<evidence type="ECO:0000256" key="2">
    <source>
        <dbReference type="ARBA" id="ARBA00022723"/>
    </source>
</evidence>
<dbReference type="Pfam" id="PF05699">
    <property type="entry name" value="Dimer_Tnp_hAT"/>
    <property type="match status" value="1"/>
</dbReference>
<dbReference type="Pfam" id="PF02892">
    <property type="entry name" value="zf-BED"/>
    <property type="match status" value="1"/>
</dbReference>
<proteinExistence type="predicted"/>
<evidence type="ECO:0000313" key="12">
    <source>
        <dbReference type="EMBL" id="KAJ8380237.1"/>
    </source>
</evidence>
<evidence type="ECO:0000256" key="1">
    <source>
        <dbReference type="ARBA" id="ARBA00004123"/>
    </source>
</evidence>
<keyword evidence="2" id="KW-0479">Metal-binding</keyword>
<dbReference type="GO" id="GO:0046983">
    <property type="term" value="F:protein dimerization activity"/>
    <property type="evidence" value="ECO:0007669"/>
    <property type="project" value="InterPro"/>
</dbReference>
<evidence type="ECO:0000256" key="5">
    <source>
        <dbReference type="ARBA" id="ARBA00023015"/>
    </source>
</evidence>
<comment type="caution">
    <text evidence="12">The sequence shown here is derived from an EMBL/GenBank/DDBJ whole genome shotgun (WGS) entry which is preliminary data.</text>
</comment>
<dbReference type="GO" id="GO:0003677">
    <property type="term" value="F:DNA binding"/>
    <property type="evidence" value="ECO:0007669"/>
    <property type="project" value="UniProtKB-KW"/>
</dbReference>
<keyword evidence="8" id="KW-0539">Nucleus</keyword>
<dbReference type="InterPro" id="IPR052035">
    <property type="entry name" value="ZnF_BED_domain_contain"/>
</dbReference>